<keyword evidence="1" id="KW-0812">Transmembrane</keyword>
<dbReference type="AlphaFoldDB" id="A0AAV2IHV4"/>
<dbReference type="EMBL" id="CAXITT010000700">
    <property type="protein sequence ID" value="CAL1545339.1"/>
    <property type="molecule type" value="Genomic_DNA"/>
</dbReference>
<reference evidence="2 3" key="1">
    <citation type="submission" date="2024-04" db="EMBL/GenBank/DDBJ databases">
        <authorList>
            <consortium name="Genoscope - CEA"/>
            <person name="William W."/>
        </authorList>
    </citation>
    <scope>NUCLEOTIDE SEQUENCE [LARGE SCALE GENOMIC DNA]</scope>
</reference>
<feature type="transmembrane region" description="Helical" evidence="1">
    <location>
        <begin position="16"/>
        <end position="39"/>
    </location>
</feature>
<accession>A0AAV2IHV4</accession>
<evidence type="ECO:0000313" key="2">
    <source>
        <dbReference type="EMBL" id="CAL1545339.1"/>
    </source>
</evidence>
<protein>
    <submittedName>
        <fullName evidence="2">Uncharacterized protein</fullName>
    </submittedName>
</protein>
<sequence>MRLRARCGSWAHVCRPLVYAIASHVVVCVPVLAFIPLLLKVAVCVPVLAFIPLLLKVVVCVPVLVFIPLLLKVAVCVPVLAFIPLHTDTSLGIFCSLSTNRTIFIKLGSRVDEYLQSRCKV</sequence>
<gene>
    <name evidence="2" type="ORF">GSLYS_00018822001</name>
</gene>
<comment type="caution">
    <text evidence="2">The sequence shown here is derived from an EMBL/GenBank/DDBJ whole genome shotgun (WGS) entry which is preliminary data.</text>
</comment>
<dbReference type="Proteomes" id="UP001497497">
    <property type="component" value="Unassembled WGS sequence"/>
</dbReference>
<proteinExistence type="predicted"/>
<evidence type="ECO:0000256" key="1">
    <source>
        <dbReference type="SAM" id="Phobius"/>
    </source>
</evidence>
<keyword evidence="1" id="KW-1133">Transmembrane helix</keyword>
<evidence type="ECO:0000313" key="3">
    <source>
        <dbReference type="Proteomes" id="UP001497497"/>
    </source>
</evidence>
<keyword evidence="3" id="KW-1185">Reference proteome</keyword>
<name>A0AAV2IHV4_LYMST</name>
<keyword evidence="1" id="KW-0472">Membrane</keyword>
<feature type="transmembrane region" description="Helical" evidence="1">
    <location>
        <begin position="45"/>
        <end position="71"/>
    </location>
</feature>
<organism evidence="2 3">
    <name type="scientific">Lymnaea stagnalis</name>
    <name type="common">Great pond snail</name>
    <name type="synonym">Helix stagnalis</name>
    <dbReference type="NCBI Taxonomy" id="6523"/>
    <lineage>
        <taxon>Eukaryota</taxon>
        <taxon>Metazoa</taxon>
        <taxon>Spiralia</taxon>
        <taxon>Lophotrochozoa</taxon>
        <taxon>Mollusca</taxon>
        <taxon>Gastropoda</taxon>
        <taxon>Heterobranchia</taxon>
        <taxon>Euthyneura</taxon>
        <taxon>Panpulmonata</taxon>
        <taxon>Hygrophila</taxon>
        <taxon>Lymnaeoidea</taxon>
        <taxon>Lymnaeidae</taxon>
        <taxon>Lymnaea</taxon>
    </lineage>
</organism>